<feature type="transmembrane region" description="Helical" evidence="9">
    <location>
        <begin position="605"/>
        <end position="624"/>
    </location>
</feature>
<gene>
    <name evidence="13" type="ORF">MYCIT1_LOCUS35040</name>
</gene>
<dbReference type="Proteomes" id="UP001295794">
    <property type="component" value="Unassembled WGS sequence"/>
</dbReference>
<dbReference type="InterPro" id="IPR017871">
    <property type="entry name" value="ABC_transporter-like_CS"/>
</dbReference>
<feature type="transmembrane region" description="Helical" evidence="9">
    <location>
        <begin position="328"/>
        <end position="346"/>
    </location>
</feature>
<keyword evidence="14" id="KW-1185">Reference proteome</keyword>
<dbReference type="PROSITE" id="PS00211">
    <property type="entry name" value="ABC_TRANSPORTER_1"/>
    <property type="match status" value="1"/>
</dbReference>
<evidence type="ECO:0000256" key="7">
    <source>
        <dbReference type="ARBA" id="ARBA00023136"/>
    </source>
</evidence>
<comment type="caution">
    <text evidence="13">The sequence shown here is derived from an EMBL/GenBank/DDBJ whole genome shotgun (WGS) entry which is preliminary data.</text>
</comment>
<dbReference type="CDD" id="cd18596">
    <property type="entry name" value="ABC_6TM_VMR1_D1_like"/>
    <property type="match status" value="1"/>
</dbReference>
<feature type="compositionally biased region" description="Polar residues" evidence="8">
    <location>
        <begin position="568"/>
        <end position="579"/>
    </location>
</feature>
<dbReference type="GO" id="GO:0140359">
    <property type="term" value="F:ABC-type transporter activity"/>
    <property type="evidence" value="ECO:0007669"/>
    <property type="project" value="InterPro"/>
</dbReference>
<dbReference type="InterPro" id="IPR003439">
    <property type="entry name" value="ABC_transporter-like_ATP-bd"/>
</dbReference>
<dbReference type="InterPro" id="IPR050173">
    <property type="entry name" value="ABC_transporter_C-like"/>
</dbReference>
<feature type="domain" description="ABC transmembrane type-1" evidence="12">
    <location>
        <begin position="443"/>
        <end position="726"/>
    </location>
</feature>
<dbReference type="GO" id="GO:0016020">
    <property type="term" value="C:membrane"/>
    <property type="evidence" value="ECO:0007669"/>
    <property type="project" value="UniProtKB-SubCell"/>
</dbReference>
<evidence type="ECO:0000256" key="6">
    <source>
        <dbReference type="ARBA" id="ARBA00022989"/>
    </source>
</evidence>
<dbReference type="InterPro" id="IPR027417">
    <property type="entry name" value="P-loop_NTPase"/>
</dbReference>
<feature type="transmembrane region" description="Helical" evidence="9">
    <location>
        <begin position="1318"/>
        <end position="1337"/>
    </location>
</feature>
<evidence type="ECO:0000259" key="12">
    <source>
        <dbReference type="PROSITE" id="PS50929"/>
    </source>
</evidence>
<dbReference type="PROSITE" id="PS50893">
    <property type="entry name" value="ABC_TRANSPORTER_2"/>
    <property type="match status" value="2"/>
</dbReference>
<dbReference type="SUPFAM" id="SSF52540">
    <property type="entry name" value="P-loop containing nucleoside triphosphate hydrolases"/>
    <property type="match status" value="2"/>
</dbReference>
<dbReference type="FunFam" id="3.40.50.300:FF:000838">
    <property type="entry name" value="ABC multidrug transporter (Eurofung)"/>
    <property type="match status" value="1"/>
</dbReference>
<feature type="transmembrane region" description="Helical" evidence="9">
    <location>
        <begin position="293"/>
        <end position="308"/>
    </location>
</feature>
<feature type="transmembrane region" description="Helical" evidence="9">
    <location>
        <begin position="735"/>
        <end position="756"/>
    </location>
</feature>
<dbReference type="Pfam" id="PF00664">
    <property type="entry name" value="ABC_membrane"/>
    <property type="match status" value="2"/>
</dbReference>
<dbReference type="SUPFAM" id="SSF90123">
    <property type="entry name" value="ABC transporter transmembrane region"/>
    <property type="match status" value="2"/>
</dbReference>
<dbReference type="InterPro" id="IPR011527">
    <property type="entry name" value="ABC1_TM_dom"/>
</dbReference>
<dbReference type="PANTHER" id="PTHR24223">
    <property type="entry name" value="ATP-BINDING CASSETTE SUB-FAMILY C"/>
    <property type="match status" value="1"/>
</dbReference>
<dbReference type="EMBL" id="CAVNYO010000463">
    <property type="protein sequence ID" value="CAK5282906.1"/>
    <property type="molecule type" value="Genomic_DNA"/>
</dbReference>
<keyword evidence="7 9" id="KW-0472">Membrane</keyword>
<keyword evidence="5" id="KW-0067">ATP-binding</keyword>
<keyword evidence="3 9" id="KW-0812">Transmembrane</keyword>
<accession>A0AAD2HVH0</accession>
<dbReference type="GO" id="GO:0016887">
    <property type="term" value="F:ATP hydrolysis activity"/>
    <property type="evidence" value="ECO:0007669"/>
    <property type="project" value="InterPro"/>
</dbReference>
<feature type="transmembrane region" description="Helical" evidence="9">
    <location>
        <begin position="269"/>
        <end position="286"/>
    </location>
</feature>
<feature type="signal peptide" evidence="10">
    <location>
        <begin position="1"/>
        <end position="19"/>
    </location>
</feature>
<dbReference type="CDD" id="cd03244">
    <property type="entry name" value="ABCC_MRP_domain2"/>
    <property type="match status" value="1"/>
</dbReference>
<feature type="domain" description="ABC transporter" evidence="11">
    <location>
        <begin position="1378"/>
        <end position="1614"/>
    </location>
</feature>
<feature type="region of interest" description="Disordered" evidence="8">
    <location>
        <begin position="550"/>
        <end position="579"/>
    </location>
</feature>
<keyword evidence="2" id="KW-0813">Transport</keyword>
<feature type="compositionally biased region" description="Polar residues" evidence="8">
    <location>
        <begin position="551"/>
        <end position="560"/>
    </location>
</feature>
<dbReference type="Pfam" id="PF00005">
    <property type="entry name" value="ABC_tran"/>
    <property type="match status" value="2"/>
</dbReference>
<evidence type="ECO:0000256" key="10">
    <source>
        <dbReference type="SAM" id="SignalP"/>
    </source>
</evidence>
<feature type="transmembrane region" description="Helical" evidence="9">
    <location>
        <begin position="483"/>
        <end position="506"/>
    </location>
</feature>
<evidence type="ECO:0000256" key="8">
    <source>
        <dbReference type="SAM" id="MobiDB-lite"/>
    </source>
</evidence>
<dbReference type="Gene3D" id="3.40.50.300">
    <property type="entry name" value="P-loop containing nucleotide triphosphate hydrolases"/>
    <property type="match status" value="2"/>
</dbReference>
<evidence type="ECO:0000313" key="14">
    <source>
        <dbReference type="Proteomes" id="UP001295794"/>
    </source>
</evidence>
<feature type="chain" id="PRO_5042076554" description="P-loop containing nucleoside triphosphate hydrolase protein" evidence="10">
    <location>
        <begin position="20"/>
        <end position="1632"/>
    </location>
</feature>
<evidence type="ECO:0008006" key="15">
    <source>
        <dbReference type="Google" id="ProtNLM"/>
    </source>
</evidence>
<evidence type="ECO:0000256" key="1">
    <source>
        <dbReference type="ARBA" id="ARBA00004141"/>
    </source>
</evidence>
<dbReference type="SMART" id="SM00382">
    <property type="entry name" value="AAA"/>
    <property type="match status" value="2"/>
</dbReference>
<feature type="domain" description="ABC transporter" evidence="11">
    <location>
        <begin position="804"/>
        <end position="1032"/>
    </location>
</feature>
<evidence type="ECO:0000256" key="2">
    <source>
        <dbReference type="ARBA" id="ARBA00022448"/>
    </source>
</evidence>
<dbReference type="Gene3D" id="1.20.1560.10">
    <property type="entry name" value="ABC transporter type 1, transmembrane domain"/>
    <property type="match status" value="2"/>
</dbReference>
<evidence type="ECO:0000256" key="9">
    <source>
        <dbReference type="SAM" id="Phobius"/>
    </source>
</evidence>
<name>A0AAD2HVH0_9AGAR</name>
<organism evidence="13 14">
    <name type="scientific">Mycena citricolor</name>
    <dbReference type="NCBI Taxonomy" id="2018698"/>
    <lineage>
        <taxon>Eukaryota</taxon>
        <taxon>Fungi</taxon>
        <taxon>Dikarya</taxon>
        <taxon>Basidiomycota</taxon>
        <taxon>Agaricomycotina</taxon>
        <taxon>Agaricomycetes</taxon>
        <taxon>Agaricomycetidae</taxon>
        <taxon>Agaricales</taxon>
        <taxon>Marasmiineae</taxon>
        <taxon>Mycenaceae</taxon>
        <taxon>Mycena</taxon>
    </lineage>
</organism>
<dbReference type="GO" id="GO:0005524">
    <property type="term" value="F:ATP binding"/>
    <property type="evidence" value="ECO:0007669"/>
    <property type="project" value="UniProtKB-KW"/>
</dbReference>
<reference evidence="13" key="1">
    <citation type="submission" date="2023-11" db="EMBL/GenBank/DDBJ databases">
        <authorList>
            <person name="De Vega J J."/>
            <person name="De Vega J J."/>
        </authorList>
    </citation>
    <scope>NUCLEOTIDE SEQUENCE</scope>
</reference>
<dbReference type="InterPro" id="IPR003593">
    <property type="entry name" value="AAA+_ATPase"/>
</dbReference>
<dbReference type="InterPro" id="IPR036640">
    <property type="entry name" value="ABC1_TM_sf"/>
</dbReference>
<comment type="subcellular location">
    <subcellularLocation>
        <location evidence="1">Membrane</location>
        <topology evidence="1">Multi-pass membrane protein</topology>
    </subcellularLocation>
</comment>
<keyword evidence="4" id="KW-0547">Nucleotide-binding</keyword>
<feature type="transmembrane region" description="Helical" evidence="9">
    <location>
        <begin position="1195"/>
        <end position="1217"/>
    </location>
</feature>
<feature type="transmembrane region" description="Helical" evidence="9">
    <location>
        <begin position="442"/>
        <end position="463"/>
    </location>
</feature>
<keyword evidence="6 9" id="KW-1133">Transmembrane helix</keyword>
<evidence type="ECO:0000313" key="13">
    <source>
        <dbReference type="EMBL" id="CAK5282906.1"/>
    </source>
</evidence>
<proteinExistence type="predicted"/>
<feature type="domain" description="ABC transmembrane type-1" evidence="12">
    <location>
        <begin position="1149"/>
        <end position="1341"/>
    </location>
</feature>
<evidence type="ECO:0000256" key="3">
    <source>
        <dbReference type="ARBA" id="ARBA00022692"/>
    </source>
</evidence>
<dbReference type="PANTHER" id="PTHR24223:SF356">
    <property type="entry name" value="ATP-BINDING CASSETTE TRANSPORTER ABC4"/>
    <property type="match status" value="1"/>
</dbReference>
<feature type="transmembrane region" description="Helical" evidence="9">
    <location>
        <begin position="630"/>
        <end position="652"/>
    </location>
</feature>
<evidence type="ECO:0000259" key="11">
    <source>
        <dbReference type="PROSITE" id="PS50893"/>
    </source>
</evidence>
<dbReference type="CDD" id="cd03250">
    <property type="entry name" value="ABCC_MRP_domain1"/>
    <property type="match status" value="1"/>
</dbReference>
<dbReference type="PROSITE" id="PS50929">
    <property type="entry name" value="ABC_TM1F"/>
    <property type="match status" value="2"/>
</dbReference>
<feature type="transmembrane region" description="Helical" evidence="9">
    <location>
        <begin position="1286"/>
        <end position="1306"/>
    </location>
</feature>
<dbReference type="CDD" id="cd18604">
    <property type="entry name" value="ABC_6TM_VMR1_D2_like"/>
    <property type="match status" value="1"/>
</dbReference>
<feature type="transmembrane region" description="Helical" evidence="9">
    <location>
        <begin position="1238"/>
        <end position="1256"/>
    </location>
</feature>
<sequence>MHLAAIGFGTLLFSGSALSTVIPMQAHSDGDLLNLGIVASRAPQGQHTRIQSEQVVSGIDRNLGLDAADLLDPVIHEVSDIGDKASTAAKQGLGKLLSLVVSDEDRQSNKAAADLKVAKHPASEAKQAGGDADGSLGVVKTLFNLLGTAVTGAVGKVESVADSVLDTVRMVPSHRIGVRVVELVKEPVLILLLEYLWKIARKRGGLAGCGAEDVGSIEKRDQRRLNPVITQCRVARLAGCIALLTLSFLPSKSEGTLEISRVGIQTVPYLYAAILAVASSLGRGTWAGRLQRHISLVLFPAFVVYFYWDVIPLGTFTEPPLDRTDGQILWIRLALLFITATLIPAFTPREYFPLHPESENPTENVNPEETASLAVFLSWSFLDRIVFRANRDQSFEEADLDPLCEADRAEFVTEKSLPFVMVGAQSRRHLFFRLLRVFWRQYIFVAVLLVLRVGVNMVQPWALNRLLSYLETRDQPGHVIRPWVWIVVMFLSPIASTIFAALFLYLNGLVVVRAEALLTHIIFKHSLRIRVKAETSPSVVEDATPVVTETAIPSSDSSETVADEDGPPTTSGDSPSFKPQTQNLTGKINNLMTTDMREIENNVDFPYLIIYIPLQIILSTIFLYSLLGWAVFVGVGALVALGPVPGYLMKLVSGTQKQRMAKMDERVQSVTEAVKALRMIKLFGWESRISQRINAQREAELGWVKRLRILAVGSQLANATIPTLIMKQPLNASKVFASINLFDLIGFALSQVTYYAESAVQAKVSLDRIDTFLHETDLLDDGDVDELEGDEIGFRNVAYAWSETATSDLARRERQFILRIEDEILFKRGKINAVVGPTGSGKTSLLMALLGEMHQLPSSASACSSLPRAGGVAYAAQESWVRNDTIRANILFNSSEIDEERYRKVLYACALESDLKMFRAGDATEVGENGLTLSGGQKARLTLARAIYSNAEILLLDDILAALDVHTAQWICDKCLRGSLIENRTVILVTHNLPLVRPLASYIVSIGADGRAIGENWNLTPLTVAEITDAPVPKEEIVDGSDDAIKSADGKLIVAEEVSAGHVGCEDVSECDLTSLVPPRILRRWLSRYCILATDASRRTDLDDGPACNMLVSPVFDYSLIHRNLVYVSPLRYCSPIILGRSLVEQLSRWLDTTPTSRIIARVTGDMSSVDDKIATLTPPASIIGMAILTQFVTIVLYSPVFLLPGILVAGAGTWVAQMYIHSQLPVKRILSNARAPVLANLSAAMAGLISIRAYSAQAKFISESLTRIDRYSRANRNFFNLNRWVSFRIDLLGAVFAATVTTYLIYVKRSEASEAGLLIGLAVRSTSILLGFIQVFNTLEVEANSLERIKAYLDIEHEKPPTEAGRAPAYWPASGALRVENLSAKYDVDGPLVLKDVSFEVKPGERVGIVGRTGSGKSSLTLSLLGCIPTTGTISYDGIDTSTLNLEAVRSSIAIIPQVPELLTGSLRSNLDPFNQFGDLEMNQALRAAGLAALQDSEEHKITLDTDIAAGGANLSVGQRQILALARAMLRDSKLLILDEATSSIDYKTDAIIQHTLREELSADVSLLVVAHRLQTVMDYDKIMVLDSGCIVEFDAPAVLLQNPHGKFRALVDESGDRETLYQLAGAPLTA</sequence>
<protein>
    <recommendedName>
        <fullName evidence="15">P-loop containing nucleoside triphosphate hydrolase protein</fullName>
    </recommendedName>
</protein>
<keyword evidence="10" id="KW-0732">Signal</keyword>
<evidence type="ECO:0000256" key="5">
    <source>
        <dbReference type="ARBA" id="ARBA00022840"/>
    </source>
</evidence>
<evidence type="ECO:0000256" key="4">
    <source>
        <dbReference type="ARBA" id="ARBA00022741"/>
    </source>
</evidence>